<sequence length="167" mass="18711">MESCENDEAAIVVIGTAENIKTLVKDIKDGFDVLVHLGKPNMLSRTKMVDGLMKDYVVLEDRDEICNYIASGTSGMVWKNIKVICNECYVHLIEERVSSCIALVVASTSSFGYNHDFNSTLAHWASLLHFVNLNVLVFLIMQGTNRQMTILFYKTNIKTLVNGSRVT</sequence>
<evidence type="ECO:0000313" key="3">
    <source>
        <dbReference type="Proteomes" id="UP001151760"/>
    </source>
</evidence>
<evidence type="ECO:0000256" key="1">
    <source>
        <dbReference type="SAM" id="Phobius"/>
    </source>
</evidence>
<reference evidence="2" key="1">
    <citation type="journal article" date="2022" name="Int. J. Mol. Sci.">
        <title>Draft Genome of Tanacetum Coccineum: Genomic Comparison of Closely Related Tanacetum-Family Plants.</title>
        <authorList>
            <person name="Yamashiro T."/>
            <person name="Shiraishi A."/>
            <person name="Nakayama K."/>
            <person name="Satake H."/>
        </authorList>
    </citation>
    <scope>NUCLEOTIDE SEQUENCE</scope>
</reference>
<feature type="transmembrane region" description="Helical" evidence="1">
    <location>
        <begin position="121"/>
        <end position="141"/>
    </location>
</feature>
<evidence type="ECO:0000313" key="2">
    <source>
        <dbReference type="EMBL" id="GJS87018.1"/>
    </source>
</evidence>
<name>A0ABQ4ZDM0_9ASTR</name>
<comment type="caution">
    <text evidence="2">The sequence shown here is derived from an EMBL/GenBank/DDBJ whole genome shotgun (WGS) entry which is preliminary data.</text>
</comment>
<accession>A0ABQ4ZDM0</accession>
<keyword evidence="3" id="KW-1185">Reference proteome</keyword>
<protein>
    <submittedName>
        <fullName evidence="2">Uncharacterized protein</fullName>
    </submittedName>
</protein>
<gene>
    <name evidence="2" type="ORF">Tco_0769654</name>
</gene>
<dbReference type="Proteomes" id="UP001151760">
    <property type="component" value="Unassembled WGS sequence"/>
</dbReference>
<dbReference type="EMBL" id="BQNB010011164">
    <property type="protein sequence ID" value="GJS87018.1"/>
    <property type="molecule type" value="Genomic_DNA"/>
</dbReference>
<reference evidence="2" key="2">
    <citation type="submission" date="2022-01" db="EMBL/GenBank/DDBJ databases">
        <authorList>
            <person name="Yamashiro T."/>
            <person name="Shiraishi A."/>
            <person name="Satake H."/>
            <person name="Nakayama K."/>
        </authorList>
    </citation>
    <scope>NUCLEOTIDE SEQUENCE</scope>
</reference>
<keyword evidence="1" id="KW-0472">Membrane</keyword>
<organism evidence="2 3">
    <name type="scientific">Tanacetum coccineum</name>
    <dbReference type="NCBI Taxonomy" id="301880"/>
    <lineage>
        <taxon>Eukaryota</taxon>
        <taxon>Viridiplantae</taxon>
        <taxon>Streptophyta</taxon>
        <taxon>Embryophyta</taxon>
        <taxon>Tracheophyta</taxon>
        <taxon>Spermatophyta</taxon>
        <taxon>Magnoliopsida</taxon>
        <taxon>eudicotyledons</taxon>
        <taxon>Gunneridae</taxon>
        <taxon>Pentapetalae</taxon>
        <taxon>asterids</taxon>
        <taxon>campanulids</taxon>
        <taxon>Asterales</taxon>
        <taxon>Asteraceae</taxon>
        <taxon>Asteroideae</taxon>
        <taxon>Anthemideae</taxon>
        <taxon>Anthemidinae</taxon>
        <taxon>Tanacetum</taxon>
    </lineage>
</organism>
<proteinExistence type="predicted"/>
<keyword evidence="1" id="KW-0812">Transmembrane</keyword>
<keyword evidence="1" id="KW-1133">Transmembrane helix</keyword>